<accession>A0A0A0LXB7</accession>
<evidence type="ECO:0000313" key="3">
    <source>
        <dbReference type="Proteomes" id="UP000029981"/>
    </source>
</evidence>
<reference evidence="2 3" key="1">
    <citation type="journal article" date="2009" name="Nat. Genet.">
        <title>The genome of the cucumber, Cucumis sativus L.</title>
        <authorList>
            <person name="Huang S."/>
            <person name="Li R."/>
            <person name="Zhang Z."/>
            <person name="Li L."/>
            <person name="Gu X."/>
            <person name="Fan W."/>
            <person name="Lucas W.J."/>
            <person name="Wang X."/>
            <person name="Xie B."/>
            <person name="Ni P."/>
            <person name="Ren Y."/>
            <person name="Zhu H."/>
            <person name="Li J."/>
            <person name="Lin K."/>
            <person name="Jin W."/>
            <person name="Fei Z."/>
            <person name="Li G."/>
            <person name="Staub J."/>
            <person name="Kilian A."/>
            <person name="van der Vossen E.A."/>
            <person name="Wu Y."/>
            <person name="Guo J."/>
            <person name="He J."/>
            <person name="Jia Z."/>
            <person name="Ren Y."/>
            <person name="Tian G."/>
            <person name="Lu Y."/>
            <person name="Ruan J."/>
            <person name="Qian W."/>
            <person name="Wang M."/>
            <person name="Huang Q."/>
            <person name="Li B."/>
            <person name="Xuan Z."/>
            <person name="Cao J."/>
            <person name="Asan"/>
            <person name="Wu Z."/>
            <person name="Zhang J."/>
            <person name="Cai Q."/>
            <person name="Bai Y."/>
            <person name="Zhao B."/>
            <person name="Han Y."/>
            <person name="Li Y."/>
            <person name="Li X."/>
            <person name="Wang S."/>
            <person name="Shi Q."/>
            <person name="Liu S."/>
            <person name="Cho W.K."/>
            <person name="Kim J.Y."/>
            <person name="Xu Y."/>
            <person name="Heller-Uszynska K."/>
            <person name="Miao H."/>
            <person name="Cheng Z."/>
            <person name="Zhang S."/>
            <person name="Wu J."/>
            <person name="Yang Y."/>
            <person name="Kang H."/>
            <person name="Li M."/>
            <person name="Liang H."/>
            <person name="Ren X."/>
            <person name="Shi Z."/>
            <person name="Wen M."/>
            <person name="Jian M."/>
            <person name="Yang H."/>
            <person name="Zhang G."/>
            <person name="Yang Z."/>
            <person name="Chen R."/>
            <person name="Liu S."/>
            <person name="Li J."/>
            <person name="Ma L."/>
            <person name="Liu H."/>
            <person name="Zhou Y."/>
            <person name="Zhao J."/>
            <person name="Fang X."/>
            <person name="Li G."/>
            <person name="Fang L."/>
            <person name="Li Y."/>
            <person name="Liu D."/>
            <person name="Zheng H."/>
            <person name="Zhang Y."/>
            <person name="Qin N."/>
            <person name="Li Z."/>
            <person name="Yang G."/>
            <person name="Yang S."/>
            <person name="Bolund L."/>
            <person name="Kristiansen K."/>
            <person name="Zheng H."/>
            <person name="Li S."/>
            <person name="Zhang X."/>
            <person name="Yang H."/>
            <person name="Wang J."/>
            <person name="Sun R."/>
            <person name="Zhang B."/>
            <person name="Jiang S."/>
            <person name="Wang J."/>
            <person name="Du Y."/>
            <person name="Li S."/>
        </authorList>
    </citation>
    <scope>NUCLEOTIDE SEQUENCE [LARGE SCALE GENOMIC DNA]</scope>
    <source>
        <strain evidence="3">cv. 9930</strain>
    </source>
</reference>
<reference evidence="2 3" key="4">
    <citation type="journal article" date="2011" name="BMC Genomics">
        <title>RNA-Seq improves annotation of protein-coding genes in the cucumber genome.</title>
        <authorList>
            <person name="Li Z."/>
            <person name="Zhang Z."/>
            <person name="Yan P."/>
            <person name="Huang S."/>
            <person name="Fei Z."/>
            <person name="Lin K."/>
        </authorList>
    </citation>
    <scope>NUCLEOTIDE SEQUENCE [LARGE SCALE GENOMIC DNA]</scope>
    <source>
        <strain evidence="3">cv. 9930</strain>
    </source>
</reference>
<dbReference type="Gramene" id="KGN65684">
    <property type="protein sequence ID" value="KGN65684"/>
    <property type="gene ID" value="Csa_1G496800"/>
</dbReference>
<reference evidence="2 3" key="2">
    <citation type="journal article" date="2009" name="PLoS ONE">
        <title>An integrated genetic and cytogenetic map of the cucumber genome.</title>
        <authorList>
            <person name="Ren Y."/>
            <person name="Zhang Z."/>
            <person name="Liu J."/>
            <person name="Staub J.E."/>
            <person name="Han Y."/>
            <person name="Cheng Z."/>
            <person name="Li X."/>
            <person name="Lu J."/>
            <person name="Miao H."/>
            <person name="Kang H."/>
            <person name="Xie B."/>
            <person name="Gu X."/>
            <person name="Wang X."/>
            <person name="Du Y."/>
            <person name="Jin W."/>
            <person name="Huang S."/>
        </authorList>
    </citation>
    <scope>NUCLEOTIDE SEQUENCE [LARGE SCALE GENOMIC DNA]</scope>
    <source>
        <strain evidence="3">cv. 9930</strain>
    </source>
</reference>
<dbReference type="OMA" id="DMWEATH"/>
<reference evidence="2 3" key="3">
    <citation type="journal article" date="2010" name="BMC Genomics">
        <title>Transcriptome sequencing and comparative analysis of cucumber flowers with different sex types.</title>
        <authorList>
            <person name="Guo S."/>
            <person name="Zheng Y."/>
            <person name="Joung J.G."/>
            <person name="Liu S."/>
            <person name="Zhang Z."/>
            <person name="Crasta O.R."/>
            <person name="Sobral B.W."/>
            <person name="Xu Y."/>
            <person name="Huang S."/>
            <person name="Fei Z."/>
        </authorList>
    </citation>
    <scope>NUCLEOTIDE SEQUENCE [LARGE SCALE GENOMIC DNA]</scope>
    <source>
        <strain evidence="3">cv. 9930</strain>
    </source>
</reference>
<name>A0A0A0LXB7_CUCSA</name>
<sequence length="242" mass="27852">MTKQPRYQVMPSWKMIQWINKLYNSVTPEVVVQLIGFTNAKDMWEATHDFFGVRSRAEEDFLRQTFQTTRKGNSNMEDYLRIMKTNADNLGQAESPIPRRALISQVLLGLDEVYNPVIVVIQGKPEISWLDMQSKLLIFEKRLKHQNSQKNIGNIVQNATINMAQSRNNNEPRGSENHQFHGNNRNNFQGHRGGSNNSRGCGRGRGSKSTCQNQPFLSQFFRLTHHRRPNCSHVIKPCQGGR</sequence>
<protein>
    <submittedName>
        <fullName evidence="2">Uncharacterized protein</fullName>
    </submittedName>
</protein>
<dbReference type="AlphaFoldDB" id="A0A0A0LXB7"/>
<dbReference type="EMBL" id="CM002922">
    <property type="protein sequence ID" value="KGN65684.1"/>
    <property type="molecule type" value="Genomic_DNA"/>
</dbReference>
<dbReference type="PANTHER" id="PTHR47481">
    <property type="match status" value="1"/>
</dbReference>
<gene>
    <name evidence="2" type="ORF">Csa_1G496800</name>
</gene>
<organism evidence="2 3">
    <name type="scientific">Cucumis sativus</name>
    <name type="common">Cucumber</name>
    <dbReference type="NCBI Taxonomy" id="3659"/>
    <lineage>
        <taxon>Eukaryota</taxon>
        <taxon>Viridiplantae</taxon>
        <taxon>Streptophyta</taxon>
        <taxon>Embryophyta</taxon>
        <taxon>Tracheophyta</taxon>
        <taxon>Spermatophyta</taxon>
        <taxon>Magnoliopsida</taxon>
        <taxon>eudicotyledons</taxon>
        <taxon>Gunneridae</taxon>
        <taxon>Pentapetalae</taxon>
        <taxon>rosids</taxon>
        <taxon>fabids</taxon>
        <taxon>Cucurbitales</taxon>
        <taxon>Cucurbitaceae</taxon>
        <taxon>Benincaseae</taxon>
        <taxon>Cucumis</taxon>
    </lineage>
</organism>
<evidence type="ECO:0000313" key="2">
    <source>
        <dbReference type="EMBL" id="KGN65684.1"/>
    </source>
</evidence>
<proteinExistence type="predicted"/>
<feature type="compositionally biased region" description="Polar residues" evidence="1">
    <location>
        <begin position="180"/>
        <end position="189"/>
    </location>
</feature>
<evidence type="ECO:0000256" key="1">
    <source>
        <dbReference type="SAM" id="MobiDB-lite"/>
    </source>
</evidence>
<feature type="region of interest" description="Disordered" evidence="1">
    <location>
        <begin position="167"/>
        <end position="210"/>
    </location>
</feature>
<dbReference type="Proteomes" id="UP000029981">
    <property type="component" value="Chromosome 1"/>
</dbReference>
<dbReference type="PANTHER" id="PTHR47481:SF34">
    <property type="entry name" value="CCHC-TYPE DOMAIN-CONTAINING PROTEIN"/>
    <property type="match status" value="1"/>
</dbReference>
<dbReference type="Pfam" id="PF14223">
    <property type="entry name" value="Retrotran_gag_2"/>
    <property type="match status" value="1"/>
</dbReference>
<keyword evidence="3" id="KW-1185">Reference proteome</keyword>